<dbReference type="PANTHER" id="PTHR34220">
    <property type="entry name" value="SENSOR HISTIDINE KINASE YPDA"/>
    <property type="match status" value="1"/>
</dbReference>
<dbReference type="InterPro" id="IPR003660">
    <property type="entry name" value="HAMP_dom"/>
</dbReference>
<dbReference type="PROSITE" id="PS50109">
    <property type="entry name" value="HIS_KIN"/>
    <property type="match status" value="1"/>
</dbReference>
<feature type="coiled-coil region" evidence="12">
    <location>
        <begin position="366"/>
        <end position="393"/>
    </location>
</feature>
<dbReference type="InterPro" id="IPR050640">
    <property type="entry name" value="Bact_2-comp_sensor_kinase"/>
</dbReference>
<evidence type="ECO:0000256" key="13">
    <source>
        <dbReference type="SAM" id="Phobius"/>
    </source>
</evidence>
<evidence type="ECO:0000256" key="7">
    <source>
        <dbReference type="ARBA" id="ARBA00022692"/>
    </source>
</evidence>
<comment type="catalytic activity">
    <reaction evidence="1">
        <text>ATP + protein L-histidine = ADP + protein N-phospho-L-histidine.</text>
        <dbReference type="EC" id="2.7.13.3"/>
    </reaction>
</comment>
<dbReference type="EC" id="2.7.13.3" evidence="3"/>
<keyword evidence="5" id="KW-0597">Phosphoprotein</keyword>
<evidence type="ECO:0000259" key="15">
    <source>
        <dbReference type="PROSITE" id="PS50885"/>
    </source>
</evidence>
<dbReference type="InterPro" id="IPR005467">
    <property type="entry name" value="His_kinase_dom"/>
</dbReference>
<feature type="transmembrane region" description="Helical" evidence="13">
    <location>
        <begin position="6"/>
        <end position="27"/>
    </location>
</feature>
<dbReference type="InterPro" id="IPR036890">
    <property type="entry name" value="HATPase_C_sf"/>
</dbReference>
<evidence type="ECO:0000256" key="6">
    <source>
        <dbReference type="ARBA" id="ARBA00022679"/>
    </source>
</evidence>
<proteinExistence type="predicted"/>
<evidence type="ECO:0000256" key="3">
    <source>
        <dbReference type="ARBA" id="ARBA00012438"/>
    </source>
</evidence>
<accession>A0A4R1R7K7</accession>
<evidence type="ECO:0000256" key="11">
    <source>
        <dbReference type="ARBA" id="ARBA00023136"/>
    </source>
</evidence>
<keyword evidence="7 13" id="KW-0812">Transmembrane</keyword>
<evidence type="ECO:0000256" key="5">
    <source>
        <dbReference type="ARBA" id="ARBA00022553"/>
    </source>
</evidence>
<dbReference type="SMART" id="SM00304">
    <property type="entry name" value="HAMP"/>
    <property type="match status" value="1"/>
</dbReference>
<keyword evidence="12" id="KW-0175">Coiled coil</keyword>
<dbReference type="PROSITE" id="PS50885">
    <property type="entry name" value="HAMP"/>
    <property type="match status" value="1"/>
</dbReference>
<dbReference type="InterPro" id="IPR010559">
    <property type="entry name" value="Sig_transdc_His_kin_internal"/>
</dbReference>
<feature type="domain" description="HAMP" evidence="15">
    <location>
        <begin position="319"/>
        <end position="371"/>
    </location>
</feature>
<protein>
    <recommendedName>
        <fullName evidence="3">histidine kinase</fullName>
        <ecNumber evidence="3">2.7.13.3</ecNumber>
    </recommendedName>
</protein>
<dbReference type="CDD" id="cd18774">
    <property type="entry name" value="PDC2_HK_sensor"/>
    <property type="match status" value="1"/>
</dbReference>
<dbReference type="Pfam" id="PF02518">
    <property type="entry name" value="HATPase_c"/>
    <property type="match status" value="1"/>
</dbReference>
<evidence type="ECO:0000256" key="8">
    <source>
        <dbReference type="ARBA" id="ARBA00022777"/>
    </source>
</evidence>
<evidence type="ECO:0000256" key="2">
    <source>
        <dbReference type="ARBA" id="ARBA00004651"/>
    </source>
</evidence>
<reference evidence="16 17" key="1">
    <citation type="submission" date="2019-03" db="EMBL/GenBank/DDBJ databases">
        <title>Genomic Encyclopedia of Type Strains, Phase IV (KMG-IV): sequencing the most valuable type-strain genomes for metagenomic binning, comparative biology and taxonomic classification.</title>
        <authorList>
            <person name="Goeker M."/>
        </authorList>
    </citation>
    <scope>NUCLEOTIDE SEQUENCE [LARGE SCALE GENOMIC DNA]</scope>
    <source>
        <strain evidence="16 17">LX-B</strain>
    </source>
</reference>
<evidence type="ECO:0000256" key="1">
    <source>
        <dbReference type="ARBA" id="ARBA00000085"/>
    </source>
</evidence>
<keyword evidence="9 13" id="KW-1133">Transmembrane helix</keyword>
<evidence type="ECO:0000313" key="16">
    <source>
        <dbReference type="EMBL" id="TCL61489.1"/>
    </source>
</evidence>
<name>A0A4R1R7K7_HYDET</name>
<dbReference type="Gene3D" id="3.30.450.20">
    <property type="entry name" value="PAS domain"/>
    <property type="match status" value="1"/>
</dbReference>
<dbReference type="OrthoDB" id="9776552at2"/>
<organism evidence="16 17">
    <name type="scientific">Hydrogenispora ethanolica</name>
    <dbReference type="NCBI Taxonomy" id="1082276"/>
    <lineage>
        <taxon>Bacteria</taxon>
        <taxon>Bacillati</taxon>
        <taxon>Bacillota</taxon>
        <taxon>Hydrogenispora</taxon>
    </lineage>
</organism>
<comment type="subcellular location">
    <subcellularLocation>
        <location evidence="2">Cell membrane</location>
        <topology evidence="2">Multi-pass membrane protein</topology>
    </subcellularLocation>
</comment>
<dbReference type="Pfam" id="PF06580">
    <property type="entry name" value="His_kinase"/>
    <property type="match status" value="1"/>
</dbReference>
<evidence type="ECO:0000256" key="10">
    <source>
        <dbReference type="ARBA" id="ARBA00023012"/>
    </source>
</evidence>
<feature type="transmembrane region" description="Helical" evidence="13">
    <location>
        <begin position="300"/>
        <end position="321"/>
    </location>
</feature>
<dbReference type="Gene3D" id="3.30.565.10">
    <property type="entry name" value="Histidine kinase-like ATPase, C-terminal domain"/>
    <property type="match status" value="1"/>
</dbReference>
<keyword evidence="8 16" id="KW-0418">Kinase</keyword>
<dbReference type="GO" id="GO:0000155">
    <property type="term" value="F:phosphorelay sensor kinase activity"/>
    <property type="evidence" value="ECO:0007669"/>
    <property type="project" value="InterPro"/>
</dbReference>
<dbReference type="InterPro" id="IPR003594">
    <property type="entry name" value="HATPase_dom"/>
</dbReference>
<evidence type="ECO:0000313" key="17">
    <source>
        <dbReference type="Proteomes" id="UP000295008"/>
    </source>
</evidence>
<keyword evidence="4" id="KW-1003">Cell membrane</keyword>
<keyword evidence="6" id="KW-0808">Transferase</keyword>
<dbReference type="Gene3D" id="1.10.8.500">
    <property type="entry name" value="HAMP domain in histidine kinase"/>
    <property type="match status" value="1"/>
</dbReference>
<sequence>MTIQKKLLFSIICFVIIPMFLLPFITYNSYRKIIEAKINVSTQQTLAQIDNNLGAVFDNMIAASNMLSLDRELIDILKGRKYDSRWEKFSAESKIEEKILIAKNANLYPYNADIVILDFHGNVYSASSYYTGKSYREIAAQDWFRRAREMNGYMLWMAPSGSYVSLNGDDRRNIAMARLIKDSRSGRGYGILLISLYPEMKLAAIFKTEQQLEGTQLFLLNRQAQVVLAGDPGLLGKDLAAEPFVKRLGQAADGSFVFAAGRRKTVVNYRTVPKTNWTIVQQVPYRVLMKEVDRLRSYHLTINLIFLGALLIVSAFISWTITHPLHRLSLLMQQVPKGNFAVRADIRGRDEVAQLGASFNVMVQEIAVLIQKLQEAQAMREQARLEALQAQINPHFLFNTLNDIKWLATLNGAANVSQMIAALGKLLETTVGRSDALIPLSEEIQCIESYVLLQKMRYGNKFEIRYEIAPPLLDYRVPQLVLQPLVENAIIHGFEDMDSGGEITITGYCREDRTYIDVTDNGKGIAAAKIEQLLEAENRQKGRFNNVGLRNVNERIALYFGKRYGLTVASREGSGTRIRLCLPAVEEETACSS</sequence>
<dbReference type="SMART" id="SM00387">
    <property type="entry name" value="HATPase_c"/>
    <property type="match status" value="1"/>
</dbReference>
<dbReference type="Pfam" id="PF02743">
    <property type="entry name" value="dCache_1"/>
    <property type="match status" value="1"/>
</dbReference>
<evidence type="ECO:0000259" key="14">
    <source>
        <dbReference type="PROSITE" id="PS50109"/>
    </source>
</evidence>
<keyword evidence="11 13" id="KW-0472">Membrane</keyword>
<keyword evidence="10" id="KW-0902">Two-component regulatory system</keyword>
<dbReference type="EMBL" id="SLUN01000034">
    <property type="protein sequence ID" value="TCL61489.1"/>
    <property type="molecule type" value="Genomic_DNA"/>
</dbReference>
<dbReference type="SUPFAM" id="SSF55874">
    <property type="entry name" value="ATPase domain of HSP90 chaperone/DNA topoisomerase II/histidine kinase"/>
    <property type="match status" value="1"/>
</dbReference>
<evidence type="ECO:0000256" key="9">
    <source>
        <dbReference type="ARBA" id="ARBA00022989"/>
    </source>
</evidence>
<comment type="caution">
    <text evidence="16">The sequence shown here is derived from an EMBL/GenBank/DDBJ whole genome shotgun (WGS) entry which is preliminary data.</text>
</comment>
<dbReference type="PANTHER" id="PTHR34220:SF7">
    <property type="entry name" value="SENSOR HISTIDINE KINASE YPDA"/>
    <property type="match status" value="1"/>
</dbReference>
<dbReference type="InterPro" id="IPR033479">
    <property type="entry name" value="dCache_1"/>
</dbReference>
<feature type="domain" description="Histidine kinase" evidence="14">
    <location>
        <begin position="481"/>
        <end position="586"/>
    </location>
</feature>
<dbReference type="Pfam" id="PF00672">
    <property type="entry name" value="HAMP"/>
    <property type="match status" value="1"/>
</dbReference>
<gene>
    <name evidence="16" type="ORF">EDC14_103445</name>
</gene>
<dbReference type="SUPFAM" id="SSF158472">
    <property type="entry name" value="HAMP domain-like"/>
    <property type="match status" value="1"/>
</dbReference>
<dbReference type="CDD" id="cd06225">
    <property type="entry name" value="HAMP"/>
    <property type="match status" value="1"/>
</dbReference>
<dbReference type="GO" id="GO:0005886">
    <property type="term" value="C:plasma membrane"/>
    <property type="evidence" value="ECO:0007669"/>
    <property type="project" value="UniProtKB-SubCell"/>
</dbReference>
<dbReference type="Proteomes" id="UP000295008">
    <property type="component" value="Unassembled WGS sequence"/>
</dbReference>
<evidence type="ECO:0000256" key="12">
    <source>
        <dbReference type="SAM" id="Coils"/>
    </source>
</evidence>
<keyword evidence="17" id="KW-1185">Reference proteome</keyword>
<dbReference type="AlphaFoldDB" id="A0A4R1R7K7"/>
<dbReference type="RefSeq" id="WP_132016295.1">
    <property type="nucleotide sequence ID" value="NZ_SLUN01000034.1"/>
</dbReference>
<evidence type="ECO:0000256" key="4">
    <source>
        <dbReference type="ARBA" id="ARBA00022475"/>
    </source>
</evidence>